<evidence type="ECO:0000256" key="5">
    <source>
        <dbReference type="PIRSR" id="PIRSR600223-1"/>
    </source>
</evidence>
<comment type="similarity">
    <text evidence="2 6">Belongs to the peptidase S26 family.</text>
</comment>
<keyword evidence="6" id="KW-1133">Transmembrane helix</keyword>
<keyword evidence="6" id="KW-0812">Transmembrane</keyword>
<keyword evidence="4 6" id="KW-0378">Hydrolase</keyword>
<dbReference type="PANTHER" id="PTHR43390:SF1">
    <property type="entry name" value="CHLOROPLAST PROCESSING PEPTIDASE"/>
    <property type="match status" value="1"/>
</dbReference>
<dbReference type="GO" id="GO:0016020">
    <property type="term" value="C:membrane"/>
    <property type="evidence" value="ECO:0007669"/>
    <property type="project" value="UniProtKB-SubCell"/>
</dbReference>
<dbReference type="NCBIfam" id="TIGR02227">
    <property type="entry name" value="sigpep_I_bact"/>
    <property type="match status" value="1"/>
</dbReference>
<dbReference type="CDD" id="cd06530">
    <property type="entry name" value="S26_SPase_I"/>
    <property type="match status" value="1"/>
</dbReference>
<dbReference type="Pfam" id="PF10502">
    <property type="entry name" value="Peptidase_S26"/>
    <property type="match status" value="1"/>
</dbReference>
<evidence type="ECO:0000256" key="6">
    <source>
        <dbReference type="RuleBase" id="RU362042"/>
    </source>
</evidence>
<evidence type="ECO:0000256" key="4">
    <source>
        <dbReference type="ARBA" id="ARBA00022801"/>
    </source>
</evidence>
<evidence type="ECO:0000313" key="9">
    <source>
        <dbReference type="Proteomes" id="UP000178558"/>
    </source>
</evidence>
<dbReference type="EC" id="3.4.21.89" evidence="3 6"/>
<sequence>MQILRTIIDFVMDVLETITFVGSIFIVVYLFIMQPNQVKGASMEPSFLSGDYIFTSKVTYKFRTLHRGDVVVFRSPRNQDIEFIKRVIGLPGDRIRITNNNVYVNGNLLNEDYISAKTELWDGGYVKENAEIIIPPEEVFVMGDNRPRSSDSREFGPVHVESIIGQVFFRYYPPQKMGPVANPLPSSERSFILLLRQV</sequence>
<feature type="active site" evidence="5">
    <location>
        <position position="42"/>
    </location>
</feature>
<dbReference type="InterPro" id="IPR000223">
    <property type="entry name" value="Pept_S26A_signal_pept_1"/>
</dbReference>
<dbReference type="SUPFAM" id="SSF51306">
    <property type="entry name" value="LexA/Signal peptidase"/>
    <property type="match status" value="1"/>
</dbReference>
<reference evidence="8 9" key="1">
    <citation type="journal article" date="2016" name="Nat. Commun.">
        <title>Thousands of microbial genomes shed light on interconnected biogeochemical processes in an aquifer system.</title>
        <authorList>
            <person name="Anantharaman K."/>
            <person name="Brown C.T."/>
            <person name="Hug L.A."/>
            <person name="Sharon I."/>
            <person name="Castelle C.J."/>
            <person name="Probst A.J."/>
            <person name="Thomas B.C."/>
            <person name="Singh A."/>
            <person name="Wilkins M.J."/>
            <person name="Karaoz U."/>
            <person name="Brodie E.L."/>
            <person name="Williams K.H."/>
            <person name="Hubbard S.S."/>
            <person name="Banfield J.F."/>
        </authorList>
    </citation>
    <scope>NUCLEOTIDE SEQUENCE [LARGE SCALE GENOMIC DNA]</scope>
</reference>
<dbReference type="AlphaFoldDB" id="A0A1F7J6M4"/>
<evidence type="ECO:0000256" key="3">
    <source>
        <dbReference type="ARBA" id="ARBA00013208"/>
    </source>
</evidence>
<dbReference type="Gene3D" id="2.10.109.10">
    <property type="entry name" value="Umud Fragment, subunit A"/>
    <property type="match status" value="1"/>
</dbReference>
<dbReference type="GO" id="GO:0006465">
    <property type="term" value="P:signal peptide processing"/>
    <property type="evidence" value="ECO:0007669"/>
    <property type="project" value="InterPro"/>
</dbReference>
<dbReference type="InterPro" id="IPR019758">
    <property type="entry name" value="Pept_S26A_signal_pept_1_CS"/>
</dbReference>
<gene>
    <name evidence="8" type="ORF">A3B50_04680</name>
</gene>
<comment type="subcellular location">
    <subcellularLocation>
        <location evidence="6">Membrane</location>
        <topology evidence="6">Single-pass type II membrane protein</topology>
    </subcellularLocation>
</comment>
<evidence type="ECO:0000313" key="8">
    <source>
        <dbReference type="EMBL" id="OGK51262.1"/>
    </source>
</evidence>
<dbReference type="PANTHER" id="PTHR43390">
    <property type="entry name" value="SIGNAL PEPTIDASE I"/>
    <property type="match status" value="1"/>
</dbReference>
<dbReference type="GO" id="GO:0009003">
    <property type="term" value="F:signal peptidase activity"/>
    <property type="evidence" value="ECO:0007669"/>
    <property type="project" value="UniProtKB-EC"/>
</dbReference>
<dbReference type="GO" id="GO:0004252">
    <property type="term" value="F:serine-type endopeptidase activity"/>
    <property type="evidence" value="ECO:0007669"/>
    <property type="project" value="InterPro"/>
</dbReference>
<keyword evidence="6" id="KW-0472">Membrane</keyword>
<feature type="domain" description="Peptidase S26" evidence="7">
    <location>
        <begin position="13"/>
        <end position="172"/>
    </location>
</feature>
<comment type="caution">
    <text evidence="8">The sequence shown here is derived from an EMBL/GenBank/DDBJ whole genome shotgun (WGS) entry which is preliminary data.</text>
</comment>
<evidence type="ECO:0000259" key="7">
    <source>
        <dbReference type="Pfam" id="PF10502"/>
    </source>
</evidence>
<dbReference type="InterPro" id="IPR019757">
    <property type="entry name" value="Pept_S26A_signal_pept_1_Lys-AS"/>
</dbReference>
<dbReference type="InterPro" id="IPR036286">
    <property type="entry name" value="LexA/Signal_pep-like_sf"/>
</dbReference>
<name>A0A1F7J6M4_9BACT</name>
<proteinExistence type="inferred from homology"/>
<feature type="transmembrane region" description="Helical" evidence="6">
    <location>
        <begin position="7"/>
        <end position="32"/>
    </location>
</feature>
<dbReference type="PROSITE" id="PS00761">
    <property type="entry name" value="SPASE_I_3"/>
    <property type="match status" value="1"/>
</dbReference>
<dbReference type="PROSITE" id="PS00760">
    <property type="entry name" value="SPASE_I_2"/>
    <property type="match status" value="1"/>
</dbReference>
<evidence type="ECO:0000256" key="1">
    <source>
        <dbReference type="ARBA" id="ARBA00000677"/>
    </source>
</evidence>
<feature type="active site" evidence="5">
    <location>
        <position position="85"/>
    </location>
</feature>
<dbReference type="EMBL" id="MGAQ01000002">
    <property type="protein sequence ID" value="OGK51262.1"/>
    <property type="molecule type" value="Genomic_DNA"/>
</dbReference>
<dbReference type="InterPro" id="IPR019533">
    <property type="entry name" value="Peptidase_S26"/>
</dbReference>
<dbReference type="PRINTS" id="PR00727">
    <property type="entry name" value="LEADERPTASE"/>
</dbReference>
<comment type="catalytic activity">
    <reaction evidence="1 6">
        <text>Cleavage of hydrophobic, N-terminal signal or leader sequences from secreted and periplasmic proteins.</text>
        <dbReference type="EC" id="3.4.21.89"/>
    </reaction>
</comment>
<keyword evidence="6" id="KW-0645">Protease</keyword>
<protein>
    <recommendedName>
        <fullName evidence="3 6">Signal peptidase I</fullName>
        <ecNumber evidence="3 6">3.4.21.89</ecNumber>
    </recommendedName>
</protein>
<accession>A0A1F7J6M4</accession>
<dbReference type="Proteomes" id="UP000178558">
    <property type="component" value="Unassembled WGS sequence"/>
</dbReference>
<organism evidence="8 9">
    <name type="scientific">Candidatus Roizmanbacteria bacterium RIFCSPLOWO2_01_FULL_40_42</name>
    <dbReference type="NCBI Taxonomy" id="1802066"/>
    <lineage>
        <taxon>Bacteria</taxon>
        <taxon>Candidatus Roizmaniibacteriota</taxon>
    </lineage>
</organism>
<evidence type="ECO:0000256" key="2">
    <source>
        <dbReference type="ARBA" id="ARBA00009370"/>
    </source>
</evidence>